<dbReference type="EMBL" id="BSXS01016297">
    <property type="protein sequence ID" value="GMF07552.1"/>
    <property type="molecule type" value="Genomic_DNA"/>
</dbReference>
<dbReference type="Proteomes" id="UP001165064">
    <property type="component" value="Unassembled WGS sequence"/>
</dbReference>
<proteinExistence type="predicted"/>
<gene>
    <name evidence="1" type="ORF">Amon02_001295200</name>
</gene>
<comment type="caution">
    <text evidence="1">The sequence shown here is derived from an EMBL/GenBank/DDBJ whole genome shotgun (WGS) entry which is preliminary data.</text>
</comment>
<sequence>MTKSARLLADASAMPPPAFPSLSINSGSSPSSNSPGSTGSAGGSSTKSSSSAHSKKQQLVTIATFYSLEPMAYKNINIPNQKLIKLGRSKSKNDIVLSKPDCSTTHCEISVNKLKDVTILSIKDKSLNGVFINGQLLGCNNSAILKNNDKISFAGSLHYMMKCADETMFSKFHEKYEVGAVLGFGHYSQVKEIRERKKKVARTGDFDEFES</sequence>
<reference evidence="1" key="1">
    <citation type="submission" date="2023-04" db="EMBL/GenBank/DDBJ databases">
        <title>Ambrosiozyma monospora NBRC 10751.</title>
        <authorList>
            <person name="Ichikawa N."/>
            <person name="Sato H."/>
            <person name="Tonouchi N."/>
        </authorList>
    </citation>
    <scope>NUCLEOTIDE SEQUENCE</scope>
    <source>
        <strain evidence="1">NBRC 10751</strain>
    </source>
</reference>
<accession>A0ACB5UBK8</accession>
<protein>
    <submittedName>
        <fullName evidence="1">Unnamed protein product</fullName>
    </submittedName>
</protein>
<name>A0ACB5UBK8_AMBMO</name>
<organism evidence="1 2">
    <name type="scientific">Ambrosiozyma monospora</name>
    <name type="common">Yeast</name>
    <name type="synonym">Endomycopsis monosporus</name>
    <dbReference type="NCBI Taxonomy" id="43982"/>
    <lineage>
        <taxon>Eukaryota</taxon>
        <taxon>Fungi</taxon>
        <taxon>Dikarya</taxon>
        <taxon>Ascomycota</taxon>
        <taxon>Saccharomycotina</taxon>
        <taxon>Pichiomycetes</taxon>
        <taxon>Pichiales</taxon>
        <taxon>Pichiaceae</taxon>
        <taxon>Ambrosiozyma</taxon>
    </lineage>
</organism>
<evidence type="ECO:0000313" key="1">
    <source>
        <dbReference type="EMBL" id="GMF07552.1"/>
    </source>
</evidence>
<keyword evidence="2" id="KW-1185">Reference proteome</keyword>
<evidence type="ECO:0000313" key="2">
    <source>
        <dbReference type="Proteomes" id="UP001165064"/>
    </source>
</evidence>